<evidence type="ECO:0000313" key="3">
    <source>
        <dbReference type="WBParaSite" id="NBR_0001721601-mRNA-1"/>
    </source>
</evidence>
<accession>A0A0N4YJQ8</accession>
<keyword evidence="2" id="KW-1185">Reference proteome</keyword>
<dbReference type="AlphaFoldDB" id="A0A0N4YJQ8"/>
<protein>
    <submittedName>
        <fullName evidence="1 3">Uncharacterized protein</fullName>
    </submittedName>
</protein>
<dbReference type="WBParaSite" id="NBR_0001721601-mRNA-1">
    <property type="protein sequence ID" value="NBR_0001721601-mRNA-1"/>
    <property type="gene ID" value="NBR_0001721601"/>
</dbReference>
<gene>
    <name evidence="1" type="ORF">NBR_LOCUS17217</name>
</gene>
<reference evidence="1 2" key="2">
    <citation type="submission" date="2018-11" db="EMBL/GenBank/DDBJ databases">
        <authorList>
            <consortium name="Pathogen Informatics"/>
        </authorList>
    </citation>
    <scope>NUCLEOTIDE SEQUENCE [LARGE SCALE GENOMIC DNA]</scope>
</reference>
<evidence type="ECO:0000313" key="2">
    <source>
        <dbReference type="Proteomes" id="UP000271162"/>
    </source>
</evidence>
<dbReference type="Proteomes" id="UP000271162">
    <property type="component" value="Unassembled WGS sequence"/>
</dbReference>
<name>A0A0N4YJQ8_NIPBR</name>
<dbReference type="STRING" id="27835.A0A0N4YJQ8"/>
<proteinExistence type="predicted"/>
<dbReference type="EMBL" id="UYSL01022623">
    <property type="protein sequence ID" value="VDL80830.1"/>
    <property type="molecule type" value="Genomic_DNA"/>
</dbReference>
<sequence>MYEHVLMANDDTLCKIGLVLDVPGTRPRRRPQQRWLDAIHADLKTVGVHPDQAYDRSLWHQRICRAGPLRSGTDAKEEEEGLTLAFVTVGFVHKLNDYCETRMLRMELKEVVLGPTRPVISDHPSI</sequence>
<reference evidence="3" key="1">
    <citation type="submission" date="2017-02" db="UniProtKB">
        <authorList>
            <consortium name="WormBaseParasite"/>
        </authorList>
    </citation>
    <scope>IDENTIFICATION</scope>
</reference>
<organism evidence="3">
    <name type="scientific">Nippostrongylus brasiliensis</name>
    <name type="common">Rat hookworm</name>
    <dbReference type="NCBI Taxonomy" id="27835"/>
    <lineage>
        <taxon>Eukaryota</taxon>
        <taxon>Metazoa</taxon>
        <taxon>Ecdysozoa</taxon>
        <taxon>Nematoda</taxon>
        <taxon>Chromadorea</taxon>
        <taxon>Rhabditida</taxon>
        <taxon>Rhabditina</taxon>
        <taxon>Rhabditomorpha</taxon>
        <taxon>Strongyloidea</taxon>
        <taxon>Heligmosomidae</taxon>
        <taxon>Nippostrongylus</taxon>
    </lineage>
</organism>
<evidence type="ECO:0000313" key="1">
    <source>
        <dbReference type="EMBL" id="VDL80830.1"/>
    </source>
</evidence>